<keyword evidence="2" id="KW-0472">Membrane</keyword>
<evidence type="ECO:0000313" key="3">
    <source>
        <dbReference type="EMBL" id="EEH52678.1"/>
    </source>
</evidence>
<dbReference type="RefSeq" id="XP_003063542.1">
    <property type="nucleotide sequence ID" value="XM_003063496.1"/>
</dbReference>
<evidence type="ECO:0000256" key="2">
    <source>
        <dbReference type="SAM" id="Phobius"/>
    </source>
</evidence>
<dbReference type="PANTHER" id="PTHR35498:SF1">
    <property type="entry name" value="LOW PSII ACCUMULATION-LIKE PROTEIN"/>
    <property type="match status" value="1"/>
</dbReference>
<feature type="transmembrane region" description="Helical" evidence="2">
    <location>
        <begin position="104"/>
        <end position="124"/>
    </location>
</feature>
<dbReference type="OMA" id="WQLVPVY"/>
<evidence type="ECO:0000256" key="1">
    <source>
        <dbReference type="SAM" id="MobiDB-lite"/>
    </source>
</evidence>
<sequence length="348" mass="36638">MYAAPIATAAAATTTTTTRVASSSPTSRRAFAPRLRARGVAVAVAATPSPSRRSSTTSDRTRHVVVASATRGGKGRVRDDGSVDTSGFSNETKMRSEAQAPFRTARMFLFGAFAANATLGLGIATLQAVTKALGAPSAPPLEDSLQNMGVDLLCAAFFAFFYKKDAEGRDKQMARISREERLGALKCQLGGGSGKRVSMAQLRGFSRVVIAAGSAEHCVESVNAAEAHREELTRRGVLLVPVVTSGDASILPPPSEDDRRFRAAPIKARSSIITLLCEKWIAWIDEQKGDANVAADVGVYVGLRMDGRVRSSGTGVPPWARFAAELPPTDGAWGGVLDGMDGRVGVDT</sequence>
<keyword evidence="2" id="KW-1133">Transmembrane helix</keyword>
<dbReference type="GeneID" id="9688788"/>
<dbReference type="KEGG" id="mpp:MICPUCDRAFT_36464"/>
<keyword evidence="4" id="KW-1185">Reference proteome</keyword>
<dbReference type="STRING" id="564608.C1N5E7"/>
<feature type="region of interest" description="Disordered" evidence="1">
    <location>
        <begin position="70"/>
        <end position="95"/>
    </location>
</feature>
<accession>C1N5E7</accession>
<protein>
    <submittedName>
        <fullName evidence="3">Predicted protein</fullName>
    </submittedName>
</protein>
<dbReference type="EMBL" id="GG663748">
    <property type="protein sequence ID" value="EEH52678.1"/>
    <property type="molecule type" value="Genomic_DNA"/>
</dbReference>
<dbReference type="eggNOG" id="ENOG502QRW2">
    <property type="taxonomic scope" value="Eukaryota"/>
</dbReference>
<dbReference type="AlphaFoldDB" id="C1N5E7"/>
<dbReference type="OrthoDB" id="5130at2759"/>
<keyword evidence="2" id="KW-0812">Transmembrane</keyword>
<reference evidence="3 4" key="1">
    <citation type="journal article" date="2009" name="Science">
        <title>Green evolution and dynamic adaptations revealed by genomes of the marine picoeukaryotes Micromonas.</title>
        <authorList>
            <person name="Worden A.Z."/>
            <person name="Lee J.H."/>
            <person name="Mock T."/>
            <person name="Rouze P."/>
            <person name="Simmons M.P."/>
            <person name="Aerts A.L."/>
            <person name="Allen A.E."/>
            <person name="Cuvelier M.L."/>
            <person name="Derelle E."/>
            <person name="Everett M.V."/>
            <person name="Foulon E."/>
            <person name="Grimwood J."/>
            <person name="Gundlach H."/>
            <person name="Henrissat B."/>
            <person name="Napoli C."/>
            <person name="McDonald S.M."/>
            <person name="Parker M.S."/>
            <person name="Rombauts S."/>
            <person name="Salamov A."/>
            <person name="Von Dassow P."/>
            <person name="Badger J.H."/>
            <person name="Coutinho P.M."/>
            <person name="Demir E."/>
            <person name="Dubchak I."/>
            <person name="Gentemann C."/>
            <person name="Eikrem W."/>
            <person name="Gready J.E."/>
            <person name="John U."/>
            <person name="Lanier W."/>
            <person name="Lindquist E.A."/>
            <person name="Lucas S."/>
            <person name="Mayer K.F."/>
            <person name="Moreau H."/>
            <person name="Not F."/>
            <person name="Otillar R."/>
            <person name="Panaud O."/>
            <person name="Pangilinan J."/>
            <person name="Paulsen I."/>
            <person name="Piegu B."/>
            <person name="Poliakov A."/>
            <person name="Robbens S."/>
            <person name="Schmutz J."/>
            <person name="Toulza E."/>
            <person name="Wyss T."/>
            <person name="Zelensky A."/>
            <person name="Zhou K."/>
            <person name="Armbrust E.V."/>
            <person name="Bhattacharya D."/>
            <person name="Goodenough U.W."/>
            <person name="Van de Peer Y."/>
            <person name="Grigoriev I.V."/>
        </authorList>
    </citation>
    <scope>NUCLEOTIDE SEQUENCE [LARGE SCALE GENOMIC DNA]</scope>
    <source>
        <strain evidence="3 4">CCMP1545</strain>
    </source>
</reference>
<dbReference type="PANTHER" id="PTHR35498">
    <property type="entry name" value="PROTEIN LOW PSII ACCUMULATION 1, CHLOROPLASTIC"/>
    <property type="match status" value="1"/>
</dbReference>
<proteinExistence type="predicted"/>
<name>C1N5E7_MICPC</name>
<organism evidence="4">
    <name type="scientific">Micromonas pusilla (strain CCMP1545)</name>
    <name type="common">Picoplanktonic green alga</name>
    <dbReference type="NCBI Taxonomy" id="564608"/>
    <lineage>
        <taxon>Eukaryota</taxon>
        <taxon>Viridiplantae</taxon>
        <taxon>Chlorophyta</taxon>
        <taxon>Mamiellophyceae</taxon>
        <taxon>Mamiellales</taxon>
        <taxon>Mamiellaceae</taxon>
        <taxon>Micromonas</taxon>
    </lineage>
</organism>
<dbReference type="InterPro" id="IPR021883">
    <property type="entry name" value="LPA1-like"/>
</dbReference>
<gene>
    <name evidence="3" type="ORF">MICPUCDRAFT_36464</name>
</gene>
<dbReference type="Pfam" id="PF11998">
    <property type="entry name" value="DUF3493"/>
    <property type="match status" value="1"/>
</dbReference>
<evidence type="ECO:0000313" key="4">
    <source>
        <dbReference type="Proteomes" id="UP000001876"/>
    </source>
</evidence>
<dbReference type="Proteomes" id="UP000001876">
    <property type="component" value="Unassembled WGS sequence"/>
</dbReference>
<feature type="transmembrane region" description="Helical" evidence="2">
    <location>
        <begin position="144"/>
        <end position="162"/>
    </location>
</feature>